<dbReference type="GeneID" id="101863477"/>
<dbReference type="PANTHER" id="PTHR24189">
    <property type="entry name" value="MYOTROPHIN"/>
    <property type="match status" value="1"/>
</dbReference>
<dbReference type="SUPFAM" id="SSF48403">
    <property type="entry name" value="Ankyrin repeat"/>
    <property type="match status" value="3"/>
</dbReference>
<dbReference type="Pfam" id="PF12796">
    <property type="entry name" value="Ank_2"/>
    <property type="match status" value="3"/>
</dbReference>
<accession>A0ABM0JC49</accession>
<dbReference type="InterPro" id="IPR050745">
    <property type="entry name" value="Multifunctional_regulatory"/>
</dbReference>
<keyword evidence="2 3" id="KW-0040">ANK repeat</keyword>
<feature type="repeat" description="ANK" evidence="3">
    <location>
        <begin position="286"/>
        <end position="318"/>
    </location>
</feature>
<dbReference type="RefSeq" id="XP_005090265.1">
    <property type="nucleotide sequence ID" value="XM_005090208.2"/>
</dbReference>
<evidence type="ECO:0000256" key="2">
    <source>
        <dbReference type="ARBA" id="ARBA00023043"/>
    </source>
</evidence>
<feature type="repeat" description="ANK" evidence="3">
    <location>
        <begin position="320"/>
        <end position="350"/>
    </location>
</feature>
<dbReference type="PANTHER" id="PTHR24189:SF71">
    <property type="entry name" value="ANKYRIN REPEAT DOMAIN 39"/>
    <property type="match status" value="1"/>
</dbReference>
<dbReference type="InterPro" id="IPR036770">
    <property type="entry name" value="Ankyrin_rpt-contain_sf"/>
</dbReference>
<reference evidence="5" key="1">
    <citation type="submission" date="2025-08" db="UniProtKB">
        <authorList>
            <consortium name="RefSeq"/>
        </authorList>
    </citation>
    <scope>IDENTIFICATION</scope>
</reference>
<evidence type="ECO:0000256" key="3">
    <source>
        <dbReference type="PROSITE-ProRule" id="PRU00023"/>
    </source>
</evidence>
<organism evidence="4 5">
    <name type="scientific">Aplysia californica</name>
    <name type="common">California sea hare</name>
    <dbReference type="NCBI Taxonomy" id="6500"/>
    <lineage>
        <taxon>Eukaryota</taxon>
        <taxon>Metazoa</taxon>
        <taxon>Spiralia</taxon>
        <taxon>Lophotrochozoa</taxon>
        <taxon>Mollusca</taxon>
        <taxon>Gastropoda</taxon>
        <taxon>Heterobranchia</taxon>
        <taxon>Euthyneura</taxon>
        <taxon>Tectipleura</taxon>
        <taxon>Aplysiida</taxon>
        <taxon>Aplysioidea</taxon>
        <taxon>Aplysiidae</taxon>
        <taxon>Aplysia</taxon>
    </lineage>
</organism>
<evidence type="ECO:0000313" key="4">
    <source>
        <dbReference type="Proteomes" id="UP000694888"/>
    </source>
</evidence>
<keyword evidence="4" id="KW-1185">Reference proteome</keyword>
<keyword evidence="1" id="KW-0677">Repeat</keyword>
<dbReference type="PROSITE" id="PS50297">
    <property type="entry name" value="ANK_REP_REGION"/>
    <property type="match status" value="1"/>
</dbReference>
<sequence>MECNLSTKKAGDSLCALIRGCQWKQSLELLQNLHADSHNTKEIVNHKDGKGGMPLNLLCDQMARMDLGNKIRLFKTSKERNSVLCDFEEPSIEMKALCRKLICEGSNVNARDHNSQTPLMHAARSCEAVLVQILLGAGAHVNDEDKNGNTALRLALLSPMKAGKCNVVSELLKNGAGLLHNHGHQIMSLKEIQCEQEFSQPQVKHTLHSRTSSFARDAEYYIAKYAIQSNTPGLLDVVKSKVNLQECWYHKEDCETLILVACKYSNHEALNILPLHELSVNFSDASGRTPLMCSSSNGVVDIVKILCRARAEKNSQDLVEGKTALMFAVGWPEVVKLLLSYGADVNVVDNQGKSALIHAIKLKSATTVDILLEAGANSVEQDFLTKRGLHILSYASSFPNNKKVLSRLLKRCPFDESILSTALKFSADCNCENNASVLIKAGADVNTEEGYALRMAILMYSSRMVSFLLHHGAKVDLSEVSSISLALRSLHWYGFNATIINTFRKRLRSFRCCPEDILLLLLDSGGRVSGWDLSEIASDFNYSCEILRLFLEMRKPDVNYKREYGFRTPLLCVINERRLIFKIGFYEKAHTLLLHGADVNATGTDGWSALQCMAKYPHFRHEGAIELVIALLERGADPNYMNKGKTALVLAIEEPKNYEYLKDELKEFVRALLCYKAQTAMCVVRLPGANGFLPAETISPLHLVLRLGYMDIADLLVLFGCYTDDDLYTRQFVQCSNDETFLSPIPSSSNDEVTSFLSHVDLLPGKLTNLCFRKVVEVLWFKYHSEAATCLNSLPIPMTVKAHLRQLLS</sequence>
<gene>
    <name evidence="5" type="primary">LOC101863477</name>
</gene>
<dbReference type="PRINTS" id="PR01415">
    <property type="entry name" value="ANKYRIN"/>
</dbReference>
<dbReference type="PROSITE" id="PS50088">
    <property type="entry name" value="ANK_REPEAT"/>
    <property type="match status" value="3"/>
</dbReference>
<dbReference type="SMART" id="SM00248">
    <property type="entry name" value="ANK"/>
    <property type="match status" value="13"/>
</dbReference>
<evidence type="ECO:0000313" key="5">
    <source>
        <dbReference type="RefSeq" id="XP_005090265.1"/>
    </source>
</evidence>
<dbReference type="Proteomes" id="UP000694888">
    <property type="component" value="Unplaced"/>
</dbReference>
<dbReference type="Gene3D" id="1.25.40.20">
    <property type="entry name" value="Ankyrin repeat-containing domain"/>
    <property type="match status" value="4"/>
</dbReference>
<protein>
    <submittedName>
        <fullName evidence="5">Ankyrin repeat protein RF_0381</fullName>
    </submittedName>
</protein>
<dbReference type="InterPro" id="IPR002110">
    <property type="entry name" value="Ankyrin_rpt"/>
</dbReference>
<evidence type="ECO:0000256" key="1">
    <source>
        <dbReference type="ARBA" id="ARBA00022737"/>
    </source>
</evidence>
<name>A0ABM0JC49_APLCA</name>
<feature type="repeat" description="ANK" evidence="3">
    <location>
        <begin position="114"/>
        <end position="146"/>
    </location>
</feature>
<proteinExistence type="predicted"/>